<comment type="caution">
    <text evidence="1">The sequence shown here is derived from an EMBL/GenBank/DDBJ whole genome shotgun (WGS) entry which is preliminary data.</text>
</comment>
<reference evidence="2" key="1">
    <citation type="submission" date="2018-09" db="EMBL/GenBank/DDBJ databases">
        <authorList>
            <person name="Zhu H."/>
        </authorList>
    </citation>
    <scope>NUCLEOTIDE SEQUENCE [LARGE SCALE GENOMIC DNA]</scope>
    <source>
        <strain evidence="2">K1W22B-1</strain>
    </source>
</reference>
<evidence type="ECO:0000313" key="2">
    <source>
        <dbReference type="Proteomes" id="UP000276542"/>
    </source>
</evidence>
<dbReference type="AlphaFoldDB" id="A0A3A5H758"/>
<accession>A0A3A5H758</accession>
<name>A0A3A5H758_9ACTN</name>
<dbReference type="Proteomes" id="UP000276542">
    <property type="component" value="Unassembled WGS sequence"/>
</dbReference>
<dbReference type="RefSeq" id="WP_120060470.1">
    <property type="nucleotide sequence ID" value="NZ_QYRP01000002.1"/>
</dbReference>
<dbReference type="OrthoDB" id="3759563at2"/>
<dbReference type="EMBL" id="QYRP01000002">
    <property type="protein sequence ID" value="RJS46499.1"/>
    <property type="molecule type" value="Genomic_DNA"/>
</dbReference>
<gene>
    <name evidence="1" type="ORF">D4739_09930</name>
</gene>
<keyword evidence="2" id="KW-1185">Reference proteome</keyword>
<organism evidence="1 2">
    <name type="scientific">Nocardioides cavernaquae</name>
    <dbReference type="NCBI Taxonomy" id="2321396"/>
    <lineage>
        <taxon>Bacteria</taxon>
        <taxon>Bacillati</taxon>
        <taxon>Actinomycetota</taxon>
        <taxon>Actinomycetes</taxon>
        <taxon>Propionibacteriales</taxon>
        <taxon>Nocardioidaceae</taxon>
        <taxon>Nocardioides</taxon>
    </lineage>
</organism>
<evidence type="ECO:0000313" key="1">
    <source>
        <dbReference type="EMBL" id="RJS46499.1"/>
    </source>
</evidence>
<proteinExistence type="predicted"/>
<sequence length="352" mass="37749">MDRAEQLLDAHVAHELRQLQGDNFTALVASEVDYALAAAATLTLDQVMHRDQVKAVAVKYVATFRLPGAIPEIATDIATLVRHSPANDVALGTLVSRPRIEELVSVIAEMRSVRIGILRGIADSSSLQAGVGGLVRGVATGAIGSGRRWISRVPGATAGSALAGMVAGQASRAPGVARVGEAVDGLVSPVVEGVDQRSREFSERAARMLLGYLSDNAAVAVTDDEFRQAALEIWDTLATSPVRVFMDAVTDDQLVDLFVAAYQAWLDLRTSDYLPALVEAGVDVFFDTYRDFTLDKLLEEFGLGAADLVEEALRFAPPVIEAMLETGLLEELIRRRLASFYLSDEGRALING</sequence>
<protein>
    <submittedName>
        <fullName evidence="1">Uncharacterized protein</fullName>
    </submittedName>
</protein>